<dbReference type="CDD" id="cd01309">
    <property type="entry name" value="Met_dep_hydrolase_C"/>
    <property type="match status" value="1"/>
</dbReference>
<sequence>MSLLIKNGLVWLYEQEDFIKADIFIENNKIKEIGQVIEGEKGIPFIDVQEGYILPGLIDCHTHLGIIEEATGKIGVDNNEISDPITPNLRAIDAVNPMDIAFKDAVRNGITTVMSGPGSDNPVGGLSMAFKTSGRIIDHMVIKNPVGLKIALGENPLTTYGQDKKSPVTRMGTASLIRELFMRTQDYMSLKKANKVNQRDVKLEAVIPVLMGEIPLRAHAHRADDIITAVRIAEEFSIEKLVIEHGTEADLIADYLFEKKVAVAFGPMLTPRIKMELRNRNYASALKLVGSGLKVALITDHPYNSIDQLRTIAILAVTEGLSPKDALKCLTVSPAEILGCDDRIGRISKGYDADLVVYDQEPLNINAKVQQTIINGKIVYSKNK</sequence>
<dbReference type="Proteomes" id="UP000553059">
    <property type="component" value="Unassembled WGS sequence"/>
</dbReference>
<dbReference type="InterPro" id="IPR032466">
    <property type="entry name" value="Metal_Hydrolase"/>
</dbReference>
<keyword evidence="2" id="KW-0378">Hydrolase</keyword>
<dbReference type="Pfam" id="PF01979">
    <property type="entry name" value="Amidohydro_1"/>
    <property type="match status" value="1"/>
</dbReference>
<dbReference type="InterPro" id="IPR011059">
    <property type="entry name" value="Metal-dep_hydrolase_composite"/>
</dbReference>
<protein>
    <submittedName>
        <fullName evidence="2">Amidohydrolase</fullName>
    </submittedName>
</protein>
<feature type="domain" description="Amidohydrolase-related" evidence="1">
    <location>
        <begin position="52"/>
        <end position="379"/>
    </location>
</feature>
<dbReference type="InterPro" id="IPR006680">
    <property type="entry name" value="Amidohydro-rel"/>
</dbReference>
<evidence type="ECO:0000313" key="2">
    <source>
        <dbReference type="EMBL" id="HHY25693.1"/>
    </source>
</evidence>
<proteinExistence type="predicted"/>
<dbReference type="SUPFAM" id="SSF51556">
    <property type="entry name" value="Metallo-dependent hydrolases"/>
    <property type="match status" value="1"/>
</dbReference>
<dbReference type="InterPro" id="IPR051781">
    <property type="entry name" value="Metallo-dep_Hydrolase"/>
</dbReference>
<gene>
    <name evidence="2" type="ORF">GX523_02870</name>
</gene>
<name>A0A7C7D404_9FIRM</name>
<dbReference type="Gene3D" id="3.20.20.140">
    <property type="entry name" value="Metal-dependent hydrolases"/>
    <property type="match status" value="1"/>
</dbReference>
<organism evidence="2 3">
    <name type="scientific">Desulfitobacterium dehalogenans</name>
    <dbReference type="NCBI Taxonomy" id="36854"/>
    <lineage>
        <taxon>Bacteria</taxon>
        <taxon>Bacillati</taxon>
        <taxon>Bacillota</taxon>
        <taxon>Clostridia</taxon>
        <taxon>Eubacteriales</taxon>
        <taxon>Desulfitobacteriaceae</taxon>
        <taxon>Desulfitobacterium</taxon>
    </lineage>
</organism>
<dbReference type="GO" id="GO:0016810">
    <property type="term" value="F:hydrolase activity, acting on carbon-nitrogen (but not peptide) bonds"/>
    <property type="evidence" value="ECO:0007669"/>
    <property type="project" value="InterPro"/>
</dbReference>
<accession>A0A7C7D404</accession>
<dbReference type="PANTHER" id="PTHR43135">
    <property type="entry name" value="ALPHA-D-RIBOSE 1-METHYLPHOSPHONATE 5-TRIPHOSPHATE DIPHOSPHATASE"/>
    <property type="match status" value="1"/>
</dbReference>
<dbReference type="PANTHER" id="PTHR43135:SF3">
    <property type="entry name" value="ALPHA-D-RIBOSE 1-METHYLPHOSPHONATE 5-TRIPHOSPHATE DIPHOSPHATASE"/>
    <property type="match status" value="1"/>
</dbReference>
<dbReference type="EMBL" id="DUTF01000067">
    <property type="protein sequence ID" value="HHY25693.1"/>
    <property type="molecule type" value="Genomic_DNA"/>
</dbReference>
<evidence type="ECO:0000259" key="1">
    <source>
        <dbReference type="Pfam" id="PF01979"/>
    </source>
</evidence>
<dbReference type="SUPFAM" id="SSF51338">
    <property type="entry name" value="Composite domain of metallo-dependent hydrolases"/>
    <property type="match status" value="1"/>
</dbReference>
<reference evidence="2 3" key="1">
    <citation type="journal article" date="2020" name="Biotechnol. Biofuels">
        <title>New insights from the biogas microbiome by comprehensive genome-resolved metagenomics of nearly 1600 species originating from multiple anaerobic digesters.</title>
        <authorList>
            <person name="Campanaro S."/>
            <person name="Treu L."/>
            <person name="Rodriguez-R L.M."/>
            <person name="Kovalovszki A."/>
            <person name="Ziels R.M."/>
            <person name="Maus I."/>
            <person name="Zhu X."/>
            <person name="Kougias P.G."/>
            <person name="Basile A."/>
            <person name="Luo G."/>
            <person name="Schluter A."/>
            <person name="Konstantinidis K.T."/>
            <person name="Angelidaki I."/>
        </authorList>
    </citation>
    <scope>NUCLEOTIDE SEQUENCE [LARGE SCALE GENOMIC DNA]</scope>
    <source>
        <strain evidence="2">AS05jafATM_4</strain>
    </source>
</reference>
<dbReference type="AlphaFoldDB" id="A0A7C7D404"/>
<comment type="caution">
    <text evidence="2">The sequence shown here is derived from an EMBL/GenBank/DDBJ whole genome shotgun (WGS) entry which is preliminary data.</text>
</comment>
<evidence type="ECO:0000313" key="3">
    <source>
        <dbReference type="Proteomes" id="UP000553059"/>
    </source>
</evidence>